<proteinExistence type="predicted"/>
<name>A0A161JMF2_9HYPH</name>
<protein>
    <recommendedName>
        <fullName evidence="2">Ribbon-helix-helix domain-containing protein</fullName>
    </recommendedName>
</protein>
<dbReference type="Proteomes" id="UP000218288">
    <property type="component" value="Chromosome"/>
</dbReference>
<evidence type="ECO:0000313" key="3">
    <source>
        <dbReference type="EMBL" id="BAU91562.1"/>
    </source>
</evidence>
<dbReference type="Pfam" id="PF13467">
    <property type="entry name" value="RHH_4"/>
    <property type="match status" value="1"/>
</dbReference>
<dbReference type="Gene3D" id="1.10.3990.20">
    <property type="entry name" value="protein bp1543"/>
    <property type="match status" value="1"/>
</dbReference>
<dbReference type="InterPro" id="IPR027373">
    <property type="entry name" value="RHH_dom"/>
</dbReference>
<dbReference type="InterPro" id="IPR038268">
    <property type="entry name" value="RHH_sf"/>
</dbReference>
<accession>A0A161JMF2</accession>
<organism evidence="3 4">
    <name type="scientific">Methylorubrum populi</name>
    <dbReference type="NCBI Taxonomy" id="223967"/>
    <lineage>
        <taxon>Bacteria</taxon>
        <taxon>Pseudomonadati</taxon>
        <taxon>Pseudomonadota</taxon>
        <taxon>Alphaproteobacteria</taxon>
        <taxon>Hyphomicrobiales</taxon>
        <taxon>Methylobacteriaceae</taxon>
        <taxon>Methylorubrum</taxon>
    </lineage>
</organism>
<dbReference type="OrthoDB" id="7477016at2"/>
<gene>
    <name evidence="3" type="ORF">MPPM_2957</name>
</gene>
<evidence type="ECO:0000313" key="4">
    <source>
        <dbReference type="Proteomes" id="UP000218288"/>
    </source>
</evidence>
<evidence type="ECO:0000259" key="2">
    <source>
        <dbReference type="Pfam" id="PF13467"/>
    </source>
</evidence>
<dbReference type="AlphaFoldDB" id="A0A161JMF2"/>
<dbReference type="EMBL" id="AP014809">
    <property type="protein sequence ID" value="BAU91562.1"/>
    <property type="molecule type" value="Genomic_DNA"/>
</dbReference>
<sequence>MTRAPAREHAKRSVMIAGHRTSVSLETEFWSALQDIARARGQSVQALIGAIDSARGERNLSSAIRVFVLGAFRGASEPSKSPLADCAGIGQGVQEPSGGMGEA</sequence>
<reference evidence="3 4" key="1">
    <citation type="journal article" date="2016" name="Genome Announc.">
        <title>Complete Genome Sequence of Methylobacterium populi P-1M, Isolated from Pink-Pigmented Household Biofilm.</title>
        <authorList>
            <person name="Morohoshi T."/>
            <person name="Ikeda T."/>
        </authorList>
    </citation>
    <scope>NUCLEOTIDE SEQUENCE [LARGE SCALE GENOMIC DNA]</scope>
    <source>
        <strain evidence="3 4">P-1M</strain>
    </source>
</reference>
<feature type="region of interest" description="Disordered" evidence="1">
    <location>
        <begin position="76"/>
        <end position="103"/>
    </location>
</feature>
<evidence type="ECO:0000256" key="1">
    <source>
        <dbReference type="SAM" id="MobiDB-lite"/>
    </source>
</evidence>
<feature type="domain" description="Ribbon-helix-helix" evidence="2">
    <location>
        <begin position="11"/>
        <end position="70"/>
    </location>
</feature>